<dbReference type="PANTHER" id="PTHR14209">
    <property type="entry name" value="ISOAMYL ACETATE-HYDROLYZING ESTERASE 1"/>
    <property type="match status" value="1"/>
</dbReference>
<dbReference type="SUPFAM" id="SSF52266">
    <property type="entry name" value="SGNH hydrolase"/>
    <property type="match status" value="1"/>
</dbReference>
<evidence type="ECO:0000313" key="3">
    <source>
        <dbReference type="Proteomes" id="UP000027920"/>
    </source>
</evidence>
<reference evidence="2 3" key="1">
    <citation type="submission" date="2013-03" db="EMBL/GenBank/DDBJ databases">
        <title>The Genome Sequence of Exophiala aquamarina CBS 119918.</title>
        <authorList>
            <consortium name="The Broad Institute Genomics Platform"/>
            <person name="Cuomo C."/>
            <person name="de Hoog S."/>
            <person name="Gorbushina A."/>
            <person name="Walker B."/>
            <person name="Young S.K."/>
            <person name="Zeng Q."/>
            <person name="Gargeya S."/>
            <person name="Fitzgerald M."/>
            <person name="Haas B."/>
            <person name="Abouelleil A."/>
            <person name="Allen A.W."/>
            <person name="Alvarado L."/>
            <person name="Arachchi H.M."/>
            <person name="Berlin A.M."/>
            <person name="Chapman S.B."/>
            <person name="Gainer-Dewar J."/>
            <person name="Goldberg J."/>
            <person name="Griggs A."/>
            <person name="Gujja S."/>
            <person name="Hansen M."/>
            <person name="Howarth C."/>
            <person name="Imamovic A."/>
            <person name="Ireland A."/>
            <person name="Larimer J."/>
            <person name="McCowan C."/>
            <person name="Murphy C."/>
            <person name="Pearson M."/>
            <person name="Poon T.W."/>
            <person name="Priest M."/>
            <person name="Roberts A."/>
            <person name="Saif S."/>
            <person name="Shea T."/>
            <person name="Sisk P."/>
            <person name="Sykes S."/>
            <person name="Wortman J."/>
            <person name="Nusbaum C."/>
            <person name="Birren B."/>
        </authorList>
    </citation>
    <scope>NUCLEOTIDE SEQUENCE [LARGE SCALE GENOMIC DNA]</scope>
    <source>
        <strain evidence="2 3">CBS 119918</strain>
    </source>
</reference>
<comment type="caution">
    <text evidence="2">The sequence shown here is derived from an EMBL/GenBank/DDBJ whole genome shotgun (WGS) entry which is preliminary data.</text>
</comment>
<feature type="domain" description="SGNH hydrolase-type esterase" evidence="1">
    <location>
        <begin position="30"/>
        <end position="227"/>
    </location>
</feature>
<dbReference type="Pfam" id="PF13472">
    <property type="entry name" value="Lipase_GDSL_2"/>
    <property type="match status" value="1"/>
</dbReference>
<dbReference type="InterPro" id="IPR036514">
    <property type="entry name" value="SGNH_hydro_sf"/>
</dbReference>
<protein>
    <recommendedName>
        <fullName evidence="1">SGNH hydrolase-type esterase domain-containing protein</fullName>
    </recommendedName>
</protein>
<dbReference type="PANTHER" id="PTHR14209:SF19">
    <property type="entry name" value="ISOAMYL ACETATE-HYDROLYZING ESTERASE 1 HOMOLOG"/>
    <property type="match status" value="1"/>
</dbReference>
<dbReference type="InterPro" id="IPR013830">
    <property type="entry name" value="SGNH_hydro"/>
</dbReference>
<dbReference type="Gene3D" id="3.40.50.1110">
    <property type="entry name" value="SGNH hydrolase"/>
    <property type="match status" value="1"/>
</dbReference>
<dbReference type="GeneID" id="25286662"/>
<sequence length="263" mass="29200">MSHSPSQSLAPGPTCPLDEGSPKTYPQFILFGDSITQGASQVFQSSLSEWYQRRLDVINRGFSGYTAPAGYDTLVQFFPSHPPSSCSPRIRLLTIFFGANDACLPGSPQHVPLGEYKQSLRNILDYEGLKQHDTQPILIVPAPVDEWQLNGGDRNAATTARYADACREVAQEYSLPVLDLWTIFMLNAGWSQGQQGPLIGSRAAPKNPVLDQLLSDGLHFTPVGYKLVFDELVYLIIRELPDHRPENLPQIFPDWRFKLGVTG</sequence>
<organism evidence="2 3">
    <name type="scientific">Exophiala aquamarina CBS 119918</name>
    <dbReference type="NCBI Taxonomy" id="1182545"/>
    <lineage>
        <taxon>Eukaryota</taxon>
        <taxon>Fungi</taxon>
        <taxon>Dikarya</taxon>
        <taxon>Ascomycota</taxon>
        <taxon>Pezizomycotina</taxon>
        <taxon>Eurotiomycetes</taxon>
        <taxon>Chaetothyriomycetidae</taxon>
        <taxon>Chaetothyriales</taxon>
        <taxon>Herpotrichiellaceae</taxon>
        <taxon>Exophiala</taxon>
    </lineage>
</organism>
<evidence type="ECO:0000259" key="1">
    <source>
        <dbReference type="Pfam" id="PF13472"/>
    </source>
</evidence>
<dbReference type="AlphaFoldDB" id="A0A072NW75"/>
<dbReference type="STRING" id="1182545.A0A072NW75"/>
<name>A0A072NW75_9EURO</name>
<dbReference type="CDD" id="cd01838">
    <property type="entry name" value="Isoamyl_acetate_hydrolase_like"/>
    <property type="match status" value="1"/>
</dbReference>
<dbReference type="OrthoDB" id="671439at2759"/>
<gene>
    <name evidence="2" type="ORF">A1O9_11765</name>
</gene>
<dbReference type="HOGENOM" id="CLU_051989_0_0_1"/>
<dbReference type="InterPro" id="IPR045136">
    <property type="entry name" value="Iah1-like"/>
</dbReference>
<proteinExistence type="predicted"/>
<dbReference type="Proteomes" id="UP000027920">
    <property type="component" value="Unassembled WGS sequence"/>
</dbReference>
<dbReference type="EMBL" id="AMGV01000019">
    <property type="protein sequence ID" value="KEF52139.1"/>
    <property type="molecule type" value="Genomic_DNA"/>
</dbReference>
<keyword evidence="3" id="KW-1185">Reference proteome</keyword>
<evidence type="ECO:0000313" key="2">
    <source>
        <dbReference type="EMBL" id="KEF52139.1"/>
    </source>
</evidence>
<dbReference type="VEuPathDB" id="FungiDB:A1O9_11765"/>
<dbReference type="RefSeq" id="XP_013254729.1">
    <property type="nucleotide sequence ID" value="XM_013399275.1"/>
</dbReference>
<accession>A0A072NW75</accession>